<keyword evidence="1" id="KW-0812">Transmembrane</keyword>
<proteinExistence type="predicted"/>
<feature type="transmembrane region" description="Helical" evidence="1">
    <location>
        <begin position="26"/>
        <end position="43"/>
    </location>
</feature>
<comment type="caution">
    <text evidence="2">The sequence shown here is derived from an EMBL/GenBank/DDBJ whole genome shotgun (WGS) entry which is preliminary data.</text>
</comment>
<keyword evidence="3" id="KW-1185">Reference proteome</keyword>
<feature type="transmembrane region" description="Helical" evidence="1">
    <location>
        <begin position="55"/>
        <end position="78"/>
    </location>
</feature>
<dbReference type="AlphaFoldDB" id="A0A1E7LVI3"/>
<reference evidence="2 3" key="1">
    <citation type="journal article" date="2016" name="Front. Microbiol.">
        <title>Comparative Genomics Analysis of Streptomyces Species Reveals Their Adaptation to the Marine Environment and Their Diversity at the Genomic Level.</title>
        <authorList>
            <person name="Tian X."/>
            <person name="Zhang Z."/>
            <person name="Yang T."/>
            <person name="Chen M."/>
            <person name="Li J."/>
            <person name="Chen F."/>
            <person name="Yang J."/>
            <person name="Li W."/>
            <person name="Zhang B."/>
            <person name="Zhang Z."/>
            <person name="Wu J."/>
            <person name="Zhang C."/>
            <person name="Long L."/>
            <person name="Xiao J."/>
        </authorList>
    </citation>
    <scope>NUCLEOTIDE SEQUENCE [LARGE SCALE GENOMIC DNA]</scope>
    <source>
        <strain evidence="2 3">SCSIO M10372</strain>
    </source>
</reference>
<keyword evidence="1" id="KW-1133">Transmembrane helix</keyword>
<feature type="transmembrane region" description="Helical" evidence="1">
    <location>
        <begin position="84"/>
        <end position="103"/>
    </location>
</feature>
<gene>
    <name evidence="2" type="ORF">AN221_13365</name>
</gene>
<protein>
    <submittedName>
        <fullName evidence="2">Uncharacterized protein</fullName>
    </submittedName>
</protein>
<organism evidence="2 3">
    <name type="scientific">Streptomyces nanshensis</name>
    <dbReference type="NCBI Taxonomy" id="518642"/>
    <lineage>
        <taxon>Bacteria</taxon>
        <taxon>Bacillati</taxon>
        <taxon>Actinomycetota</taxon>
        <taxon>Actinomycetes</taxon>
        <taxon>Kitasatosporales</taxon>
        <taxon>Streptomycetaceae</taxon>
        <taxon>Streptomyces</taxon>
    </lineage>
</organism>
<sequence>MLVAAGVGAGHYSPRVRDMTAVSAEAAWLLLVGLAVVGAMVVLADGRLRWYPRDLLQWCMVVVLAQGPYGMLLLSGLIPQAETPAVRMVMLPTWIVGVWFAVWKGRRAVLGAWADRELVRILGDLNVLTRITALHRRAEGVDARELALEKARTALGRRRGRVALLSFEKVIDQMEAAHLSTEEWSELRSRIRALVNSFVGTPLTGDAPRGA</sequence>
<evidence type="ECO:0000256" key="1">
    <source>
        <dbReference type="SAM" id="Phobius"/>
    </source>
</evidence>
<evidence type="ECO:0000313" key="3">
    <source>
        <dbReference type="Proteomes" id="UP000175971"/>
    </source>
</evidence>
<dbReference type="Proteomes" id="UP000175971">
    <property type="component" value="Unassembled WGS sequence"/>
</dbReference>
<evidence type="ECO:0000313" key="2">
    <source>
        <dbReference type="EMBL" id="OEV20194.1"/>
    </source>
</evidence>
<name>A0A1E7LVI3_9ACTN</name>
<dbReference type="PATRIC" id="fig|518642.7.peg.5323"/>
<keyword evidence="1" id="KW-0472">Membrane</keyword>
<accession>A0A1E7LVI3</accession>
<dbReference type="EMBL" id="LJGZ01000027">
    <property type="protein sequence ID" value="OEV20194.1"/>
    <property type="molecule type" value="Genomic_DNA"/>
</dbReference>